<protein>
    <recommendedName>
        <fullName evidence="5">Beta-apo-4'-carotenal oxygenase</fullName>
        <ecNumber evidence="4">1.2.1.82</ecNumber>
    </recommendedName>
    <alternativeName>
        <fullName evidence="6">Beta-apo-4'-carotenal dehydrogenase</fullName>
    </alternativeName>
</protein>
<dbReference type="InParanoid" id="A0A2N3N7V4"/>
<feature type="domain" description="Aldehyde dehydrogenase" evidence="7">
    <location>
        <begin position="408"/>
        <end position="842"/>
    </location>
</feature>
<reference evidence="8 9" key="1">
    <citation type="journal article" date="2017" name="G3 (Bethesda)">
        <title>First Draft Genome Sequence of the Pathogenic Fungus Lomentospora prolificans (Formerly Scedosporium prolificans).</title>
        <authorList>
            <person name="Luo R."/>
            <person name="Zimin A."/>
            <person name="Workman R."/>
            <person name="Fan Y."/>
            <person name="Pertea G."/>
            <person name="Grossman N."/>
            <person name="Wear M.P."/>
            <person name="Jia B."/>
            <person name="Miller H."/>
            <person name="Casadevall A."/>
            <person name="Timp W."/>
            <person name="Zhang S.X."/>
            <person name="Salzberg S.L."/>
        </authorList>
    </citation>
    <scope>NUCLEOTIDE SEQUENCE [LARGE SCALE GENOMIC DNA]</scope>
    <source>
        <strain evidence="8 9">JHH-5317</strain>
    </source>
</reference>
<dbReference type="Pfam" id="PF00171">
    <property type="entry name" value="Aldedh"/>
    <property type="match status" value="1"/>
</dbReference>
<comment type="similarity">
    <text evidence="1">Belongs to the aldehyde dehydrogenase family.</text>
</comment>
<dbReference type="Pfam" id="PF00106">
    <property type="entry name" value="adh_short"/>
    <property type="match status" value="1"/>
</dbReference>
<dbReference type="InterPro" id="IPR016160">
    <property type="entry name" value="Ald_DH_CS_CYS"/>
</dbReference>
<dbReference type="InterPro" id="IPR015590">
    <property type="entry name" value="Aldehyde_DH_dom"/>
</dbReference>
<dbReference type="VEuPathDB" id="FungiDB:jhhlp_004914"/>
<proteinExistence type="inferred from homology"/>
<dbReference type="SUPFAM" id="SSF51735">
    <property type="entry name" value="NAD(P)-binding Rossmann-fold domains"/>
    <property type="match status" value="1"/>
</dbReference>
<evidence type="ECO:0000259" key="7">
    <source>
        <dbReference type="Pfam" id="PF00171"/>
    </source>
</evidence>
<evidence type="ECO:0000256" key="3">
    <source>
        <dbReference type="ARBA" id="ARBA00023002"/>
    </source>
</evidence>
<dbReference type="InterPro" id="IPR012394">
    <property type="entry name" value="Aldehyde_DH_NAD(P)"/>
</dbReference>
<dbReference type="InterPro" id="IPR016163">
    <property type="entry name" value="Ald_DH_C"/>
</dbReference>
<dbReference type="Gene3D" id="3.40.309.10">
    <property type="entry name" value="Aldehyde Dehydrogenase, Chain A, domain 2"/>
    <property type="match status" value="1"/>
</dbReference>
<evidence type="ECO:0000256" key="4">
    <source>
        <dbReference type="ARBA" id="ARBA00066967"/>
    </source>
</evidence>
<dbReference type="PRINTS" id="PR00081">
    <property type="entry name" value="GDHRDH"/>
</dbReference>
<dbReference type="InterPro" id="IPR016162">
    <property type="entry name" value="Ald_DH_N"/>
</dbReference>
<dbReference type="EMBL" id="NLAX01000095">
    <property type="protein sequence ID" value="PKS08529.1"/>
    <property type="molecule type" value="Genomic_DNA"/>
</dbReference>
<dbReference type="PROSITE" id="PS00070">
    <property type="entry name" value="ALDEHYDE_DEHYDR_CYS"/>
    <property type="match status" value="1"/>
</dbReference>
<sequence>MAADNIEIDINTIPYDAPLSIKTPGRPSRPWGTVSDLKGDDKTRIAVPPVDLVGKWIIISGSNNGIGREAALQFASWGANLILACRDPPTREKHPTAVVEECKEAAMNASHTDSTIEWWEVDFAKLQSVESFARRWLDTGRPLDILCNNAGMGSSPAGSAVFKTEDGFEIIHQVNFLSHVLLTLSLIPSLSKAATPRIVCTTSVFHFHGDFDLRNCNGELGIPGPEGVKFYQNNKLWFQVWLTELQRRLIQHPELRHITINGVHPGYVNSGIWNLNNNGGGFALWLKESYIKAMAYFYAIDEQQGSMGIVNAATQPNAGPDPDTQGVGEAGGRGGGRYFNRIWEADPMPHVKDPDCRQRVWRKVNDELKLEERGLLSVLGLKAASTIRQLLILLWSYQNKTSYHYTNATMPFSTAADFDQALAAVRNGFASGKTKDKKWRKRQLQKLWWMVEDNKGLILEALKKDLNKHPMECNAEFGAIQNEILDTIKNLDSWTADERPARSDFLNFVGGTRIRKEPLGVSLIIGAWNFPWVLLLQPVVAGIAAGCALILKPSDLALASQDLMMQLIPKYLDQDAIRCITAGPKEMGYILEHRFDHIFYTGSPGVAKIVSAAAAKHLTPVCLELGGQGPAIICPSADIKLAAKRVAAAKFMNAGQICLNVNHVFVDPSVHDEFITHLISYFDEYLQGRDGTPEYYGHIINQRNFDRLEGYLQKTSGKIVYETRRERDALFFGPVIVENVQTGDVLLSEELFGPILPVLKADLTEAIATIRSMEHPLALYAFTNSQKDKDLVLGSTLSGGITFNDCFLHATAKGAPFGGVGNSGTGQYHGKWGLLEFTHLRTCIDPPNWLERLMAFRYPPYTLANSKKVGVYSQAPFDRDGKPIRGSGSWLVAIGLAAAATAWGLVKTGRLPSPNA</sequence>
<evidence type="ECO:0000256" key="5">
    <source>
        <dbReference type="ARBA" id="ARBA00071369"/>
    </source>
</evidence>
<evidence type="ECO:0000313" key="8">
    <source>
        <dbReference type="EMBL" id="PKS08529.1"/>
    </source>
</evidence>
<dbReference type="Gene3D" id="3.40.50.720">
    <property type="entry name" value="NAD(P)-binding Rossmann-like Domain"/>
    <property type="match status" value="1"/>
</dbReference>
<dbReference type="OrthoDB" id="542013at2759"/>
<dbReference type="Gene3D" id="3.40.605.10">
    <property type="entry name" value="Aldehyde Dehydrogenase, Chain A, domain 1"/>
    <property type="match status" value="1"/>
</dbReference>
<evidence type="ECO:0000256" key="1">
    <source>
        <dbReference type="ARBA" id="ARBA00009986"/>
    </source>
</evidence>
<keyword evidence="3" id="KW-0560">Oxidoreductase</keyword>
<dbReference type="InterPro" id="IPR036291">
    <property type="entry name" value="NAD(P)-bd_dom_sf"/>
</dbReference>
<dbReference type="PANTHER" id="PTHR43570">
    <property type="entry name" value="ALDEHYDE DEHYDROGENASE"/>
    <property type="match status" value="1"/>
</dbReference>
<dbReference type="AlphaFoldDB" id="A0A2N3N7V4"/>
<dbReference type="GO" id="GO:0016117">
    <property type="term" value="P:carotenoid biosynthetic process"/>
    <property type="evidence" value="ECO:0007669"/>
    <property type="project" value="UniProtKB-KW"/>
</dbReference>
<evidence type="ECO:0000256" key="2">
    <source>
        <dbReference type="ARBA" id="ARBA00022746"/>
    </source>
</evidence>
<dbReference type="FunFam" id="3.40.605.10:FF:000004">
    <property type="entry name" value="Aldehyde dehydrogenase"/>
    <property type="match status" value="1"/>
</dbReference>
<dbReference type="InterPro" id="IPR016161">
    <property type="entry name" value="Ald_DH/histidinol_DH"/>
</dbReference>
<gene>
    <name evidence="8" type="ORF">jhhlp_004914</name>
</gene>
<keyword evidence="9" id="KW-1185">Reference proteome</keyword>
<keyword evidence="2" id="KW-0125">Carotenoid biosynthesis</keyword>
<dbReference type="SUPFAM" id="SSF53720">
    <property type="entry name" value="ALDH-like"/>
    <property type="match status" value="1"/>
</dbReference>
<evidence type="ECO:0000313" key="9">
    <source>
        <dbReference type="Proteomes" id="UP000233524"/>
    </source>
</evidence>
<accession>A0A2N3N7V4</accession>
<dbReference type="CDD" id="cd07135">
    <property type="entry name" value="ALDH_F14-YMR110C"/>
    <property type="match status" value="1"/>
</dbReference>
<dbReference type="PANTHER" id="PTHR43570:SF16">
    <property type="entry name" value="ALDEHYDE DEHYDROGENASE TYPE III, ISOFORM Q"/>
    <property type="match status" value="1"/>
</dbReference>
<comment type="caution">
    <text evidence="8">The sequence shown here is derived from an EMBL/GenBank/DDBJ whole genome shotgun (WGS) entry which is preliminary data.</text>
</comment>
<dbReference type="GO" id="GO:0004029">
    <property type="term" value="F:aldehyde dehydrogenase (NAD+) activity"/>
    <property type="evidence" value="ECO:0007669"/>
    <property type="project" value="TreeGrafter"/>
</dbReference>
<organism evidence="8 9">
    <name type="scientific">Lomentospora prolificans</name>
    <dbReference type="NCBI Taxonomy" id="41688"/>
    <lineage>
        <taxon>Eukaryota</taxon>
        <taxon>Fungi</taxon>
        <taxon>Dikarya</taxon>
        <taxon>Ascomycota</taxon>
        <taxon>Pezizomycotina</taxon>
        <taxon>Sordariomycetes</taxon>
        <taxon>Hypocreomycetidae</taxon>
        <taxon>Microascales</taxon>
        <taxon>Microascaceae</taxon>
        <taxon>Lomentospora</taxon>
    </lineage>
</organism>
<dbReference type="GO" id="GO:0006081">
    <property type="term" value="P:aldehyde metabolic process"/>
    <property type="evidence" value="ECO:0007669"/>
    <property type="project" value="InterPro"/>
</dbReference>
<evidence type="ECO:0000256" key="6">
    <source>
        <dbReference type="ARBA" id="ARBA00082640"/>
    </source>
</evidence>
<name>A0A2N3N7V4_9PEZI</name>
<dbReference type="STRING" id="41688.A0A2N3N7V4"/>
<dbReference type="InterPro" id="IPR002347">
    <property type="entry name" value="SDR_fam"/>
</dbReference>
<dbReference type="Proteomes" id="UP000233524">
    <property type="component" value="Unassembled WGS sequence"/>
</dbReference>
<dbReference type="GO" id="GO:0005737">
    <property type="term" value="C:cytoplasm"/>
    <property type="evidence" value="ECO:0007669"/>
    <property type="project" value="TreeGrafter"/>
</dbReference>
<dbReference type="EC" id="1.2.1.82" evidence="4"/>